<dbReference type="Proteomes" id="UP000824037">
    <property type="component" value="Unassembled WGS sequence"/>
</dbReference>
<feature type="transmembrane region" description="Helical" evidence="7">
    <location>
        <begin position="103"/>
        <end position="125"/>
    </location>
</feature>
<evidence type="ECO:0000256" key="2">
    <source>
        <dbReference type="ARBA" id="ARBA00022692"/>
    </source>
</evidence>
<sequence>MPLGEHLRELRKRLILACAGIVVGAIGGWFLYEPVYDLLQIPVQDLRERGVEATLNFSNVAASFDIKLRVAAFLGFLATSPWWIYQVWAFLAPGLKRNERRWAIVVIGAGVPLFIGGLFMAWTALPNTFLLLTQFVPDGETSSALIDVTTYLKFVMQFLLIFGIAFVLPLILVLLNFLGVAKGMTWLRGWRWAVIIIFVLAALATPTADAVTFILMALPIIGLYFAAVGVCLLNDRRVAKKELATAGGSDVDTTTGP</sequence>
<comment type="subunit">
    <text evidence="7">The Tat system comprises two distinct complexes: a TatABC complex, containing multiple copies of TatA, TatB and TatC subunits, and a separate TatA complex, containing only TatA subunits. Substrates initially bind to the TatABC complex, which probably triggers association of the separate TatA complex to form the active translocon.</text>
</comment>
<dbReference type="AlphaFoldDB" id="A0A9D2J4U8"/>
<evidence type="ECO:0000256" key="5">
    <source>
        <dbReference type="ARBA" id="ARBA00023010"/>
    </source>
</evidence>
<keyword evidence="3 7" id="KW-0653">Protein transport</keyword>
<comment type="subcellular location">
    <subcellularLocation>
        <location evidence="7">Cell membrane</location>
        <topology evidence="7">Multi-pass membrane protein</topology>
    </subcellularLocation>
    <subcellularLocation>
        <location evidence="1">Membrane</location>
        <topology evidence="1">Multi-pass membrane protein</topology>
    </subcellularLocation>
</comment>
<evidence type="ECO:0000313" key="8">
    <source>
        <dbReference type="EMBL" id="HIZ36653.1"/>
    </source>
</evidence>
<feature type="transmembrane region" description="Helical" evidence="7">
    <location>
        <begin position="213"/>
        <end position="233"/>
    </location>
</feature>
<dbReference type="PANTHER" id="PTHR30371:SF0">
    <property type="entry name" value="SEC-INDEPENDENT PROTEIN TRANSLOCASE PROTEIN TATC, CHLOROPLASTIC-RELATED"/>
    <property type="match status" value="1"/>
</dbReference>
<organism evidence="8 9">
    <name type="scientific">Candidatus Ruania gallistercoris</name>
    <dbReference type="NCBI Taxonomy" id="2838746"/>
    <lineage>
        <taxon>Bacteria</taxon>
        <taxon>Bacillati</taxon>
        <taxon>Actinomycetota</taxon>
        <taxon>Actinomycetes</taxon>
        <taxon>Micrococcales</taxon>
        <taxon>Ruaniaceae</taxon>
        <taxon>Ruania</taxon>
    </lineage>
</organism>
<proteinExistence type="inferred from homology"/>
<accession>A0A9D2J4U8</accession>
<comment type="caution">
    <text evidence="8">The sequence shown here is derived from an EMBL/GenBank/DDBJ whole genome shotgun (WGS) entry which is preliminary data.</text>
</comment>
<keyword evidence="7" id="KW-1003">Cell membrane</keyword>
<evidence type="ECO:0000313" key="9">
    <source>
        <dbReference type="Proteomes" id="UP000824037"/>
    </source>
</evidence>
<dbReference type="EMBL" id="DXBY01000220">
    <property type="protein sequence ID" value="HIZ36653.1"/>
    <property type="molecule type" value="Genomic_DNA"/>
</dbReference>
<comment type="similarity">
    <text evidence="7">Belongs to the TatC family.</text>
</comment>
<reference evidence="8" key="2">
    <citation type="submission" date="2021-04" db="EMBL/GenBank/DDBJ databases">
        <authorList>
            <person name="Gilroy R."/>
        </authorList>
    </citation>
    <scope>NUCLEOTIDE SEQUENCE</scope>
    <source>
        <strain evidence="8">ChiGjej4B4-7305</strain>
    </source>
</reference>
<keyword evidence="5 7" id="KW-0811">Translocation</keyword>
<name>A0A9D2J4U8_9MICO</name>
<feature type="transmembrane region" description="Helical" evidence="7">
    <location>
        <begin position="70"/>
        <end position="91"/>
    </location>
</feature>
<dbReference type="Pfam" id="PF00902">
    <property type="entry name" value="TatC"/>
    <property type="match status" value="1"/>
</dbReference>
<evidence type="ECO:0000256" key="1">
    <source>
        <dbReference type="ARBA" id="ARBA00004141"/>
    </source>
</evidence>
<dbReference type="PANTHER" id="PTHR30371">
    <property type="entry name" value="SEC-INDEPENDENT PROTEIN TRANSLOCASE PROTEIN TATC"/>
    <property type="match status" value="1"/>
</dbReference>
<dbReference type="GO" id="GO:0033281">
    <property type="term" value="C:TAT protein transport complex"/>
    <property type="evidence" value="ECO:0007669"/>
    <property type="project" value="UniProtKB-UniRule"/>
</dbReference>
<protein>
    <recommendedName>
        <fullName evidence="7">Sec-independent protein translocase protein TatC</fullName>
    </recommendedName>
</protein>
<keyword evidence="2 7" id="KW-0812">Transmembrane</keyword>
<dbReference type="HAMAP" id="MF_00902">
    <property type="entry name" value="TatC"/>
    <property type="match status" value="1"/>
</dbReference>
<comment type="function">
    <text evidence="7">Part of the twin-arginine translocation (Tat) system that transports large folded proteins containing a characteristic twin-arginine motif in their signal peptide across membranes. Together with TatB, TatC is part of a receptor directly interacting with Tat signal peptides.</text>
</comment>
<reference evidence="8" key="1">
    <citation type="journal article" date="2021" name="PeerJ">
        <title>Extensive microbial diversity within the chicken gut microbiome revealed by metagenomics and culture.</title>
        <authorList>
            <person name="Gilroy R."/>
            <person name="Ravi A."/>
            <person name="Getino M."/>
            <person name="Pursley I."/>
            <person name="Horton D.L."/>
            <person name="Alikhan N.F."/>
            <person name="Baker D."/>
            <person name="Gharbi K."/>
            <person name="Hall N."/>
            <person name="Watson M."/>
            <person name="Adriaenssens E.M."/>
            <person name="Foster-Nyarko E."/>
            <person name="Jarju S."/>
            <person name="Secka A."/>
            <person name="Antonio M."/>
            <person name="Oren A."/>
            <person name="Chaudhuri R.R."/>
            <person name="La Ragione R."/>
            <person name="Hildebrand F."/>
            <person name="Pallen M.J."/>
        </authorList>
    </citation>
    <scope>NUCLEOTIDE SEQUENCE</scope>
    <source>
        <strain evidence="8">ChiGjej4B4-7305</strain>
    </source>
</reference>
<dbReference type="NCBIfam" id="TIGR00945">
    <property type="entry name" value="tatC"/>
    <property type="match status" value="1"/>
</dbReference>
<keyword evidence="4 7" id="KW-1133">Transmembrane helix</keyword>
<dbReference type="GO" id="GO:0043953">
    <property type="term" value="P:protein transport by the Tat complex"/>
    <property type="evidence" value="ECO:0007669"/>
    <property type="project" value="UniProtKB-UniRule"/>
</dbReference>
<dbReference type="GO" id="GO:0009977">
    <property type="term" value="F:proton motive force dependent protein transmembrane transporter activity"/>
    <property type="evidence" value="ECO:0007669"/>
    <property type="project" value="TreeGrafter"/>
</dbReference>
<evidence type="ECO:0000256" key="3">
    <source>
        <dbReference type="ARBA" id="ARBA00022927"/>
    </source>
</evidence>
<keyword evidence="7" id="KW-0813">Transport</keyword>
<dbReference type="PRINTS" id="PR01840">
    <property type="entry name" value="TATCFAMILY"/>
</dbReference>
<feature type="transmembrane region" description="Helical" evidence="7">
    <location>
        <begin position="14"/>
        <end position="32"/>
    </location>
</feature>
<keyword evidence="6 7" id="KW-0472">Membrane</keyword>
<evidence type="ECO:0000256" key="6">
    <source>
        <dbReference type="ARBA" id="ARBA00023136"/>
    </source>
</evidence>
<dbReference type="InterPro" id="IPR002033">
    <property type="entry name" value="TatC"/>
</dbReference>
<dbReference type="GO" id="GO:0065002">
    <property type="term" value="P:intracellular protein transmembrane transport"/>
    <property type="evidence" value="ECO:0007669"/>
    <property type="project" value="TreeGrafter"/>
</dbReference>
<evidence type="ECO:0000256" key="7">
    <source>
        <dbReference type="HAMAP-Rule" id="MF_00902"/>
    </source>
</evidence>
<evidence type="ECO:0000256" key="4">
    <source>
        <dbReference type="ARBA" id="ARBA00022989"/>
    </source>
</evidence>
<feature type="transmembrane region" description="Helical" evidence="7">
    <location>
        <begin position="154"/>
        <end position="178"/>
    </location>
</feature>
<gene>
    <name evidence="7 8" type="primary">tatC</name>
    <name evidence="8" type="ORF">H9815_12815</name>
</gene>
<feature type="transmembrane region" description="Helical" evidence="7">
    <location>
        <begin position="190"/>
        <end position="207"/>
    </location>
</feature>